<name>A0A6C0LXN4_9ZZZZ</name>
<reference evidence="3" key="1">
    <citation type="journal article" date="2020" name="Nature">
        <title>Giant virus diversity and host interactions through global metagenomics.</title>
        <authorList>
            <person name="Schulz F."/>
            <person name="Roux S."/>
            <person name="Paez-Espino D."/>
            <person name="Jungbluth S."/>
            <person name="Walsh D.A."/>
            <person name="Denef V.J."/>
            <person name="McMahon K.D."/>
            <person name="Konstantinidis K.T."/>
            <person name="Eloe-Fadrosh E.A."/>
            <person name="Kyrpides N.C."/>
            <person name="Woyke T."/>
        </authorList>
    </citation>
    <scope>NUCLEOTIDE SEQUENCE</scope>
    <source>
        <strain evidence="3">GVMAG-S-1017745-26</strain>
    </source>
</reference>
<keyword evidence="1" id="KW-0328">Glycosyltransferase</keyword>
<proteinExistence type="predicted"/>
<dbReference type="InterPro" id="IPR029044">
    <property type="entry name" value="Nucleotide-diphossugar_trans"/>
</dbReference>
<protein>
    <recommendedName>
        <fullName evidence="4">Nucleotide-diphospho-sugar transferase domain-containing protein</fullName>
    </recommendedName>
</protein>
<dbReference type="InterPro" id="IPR008630">
    <property type="entry name" value="Glyco_trans_34"/>
</dbReference>
<dbReference type="PANTHER" id="PTHR31306">
    <property type="entry name" value="ALPHA-1,6-MANNOSYLTRANSFERASE MNN11-RELATED"/>
    <property type="match status" value="1"/>
</dbReference>
<dbReference type="GO" id="GO:0000139">
    <property type="term" value="C:Golgi membrane"/>
    <property type="evidence" value="ECO:0007669"/>
    <property type="project" value="TreeGrafter"/>
</dbReference>
<dbReference type="GO" id="GO:0016757">
    <property type="term" value="F:glycosyltransferase activity"/>
    <property type="evidence" value="ECO:0007669"/>
    <property type="project" value="UniProtKB-KW"/>
</dbReference>
<dbReference type="Gene3D" id="3.90.550.10">
    <property type="entry name" value="Spore Coat Polysaccharide Biosynthesis Protein SpsA, Chain A"/>
    <property type="match status" value="1"/>
</dbReference>
<dbReference type="PANTHER" id="PTHR31306:SF4">
    <property type="entry name" value="ALPHA-1,2-GALACTOSYLTRANSFERASE"/>
    <property type="match status" value="1"/>
</dbReference>
<dbReference type="GO" id="GO:0006487">
    <property type="term" value="P:protein N-linked glycosylation"/>
    <property type="evidence" value="ECO:0007669"/>
    <property type="project" value="TreeGrafter"/>
</dbReference>
<organism evidence="3">
    <name type="scientific">viral metagenome</name>
    <dbReference type="NCBI Taxonomy" id="1070528"/>
    <lineage>
        <taxon>unclassified sequences</taxon>
        <taxon>metagenomes</taxon>
        <taxon>organismal metagenomes</taxon>
    </lineage>
</organism>
<evidence type="ECO:0000313" key="3">
    <source>
        <dbReference type="EMBL" id="QHU35140.1"/>
    </source>
</evidence>
<sequence length="250" mass="30503">MNKKLKIGIFTWYNKRYSNFGNIYYQINKKYCEKHGYTMHKCDIERITYPRTKHWERYALLEEHLKYDYDYLVWIDADAYIYNDSPPLENIINLYDNKTFILSGAYDRYNSQYLNNEEHSNINSGFFIVKNNNFTKYFLKEIYTNMEWHKMKSNRWYDQAVLRYLYINNIDNFKDISIIIPYPILQCFPKCNPFFQPLSKNIFEKYIKPYFIKFNINKPLISHSVGSSNDERITFSQQYLNEINKNADNK</sequence>
<dbReference type="Pfam" id="PF05637">
    <property type="entry name" value="Glyco_transf_34"/>
    <property type="match status" value="1"/>
</dbReference>
<accession>A0A6C0LXN4</accession>
<dbReference type="SUPFAM" id="SSF53448">
    <property type="entry name" value="Nucleotide-diphospho-sugar transferases"/>
    <property type="match status" value="1"/>
</dbReference>
<evidence type="ECO:0000256" key="2">
    <source>
        <dbReference type="ARBA" id="ARBA00022679"/>
    </source>
</evidence>
<dbReference type="AlphaFoldDB" id="A0A6C0LXN4"/>
<evidence type="ECO:0000256" key="1">
    <source>
        <dbReference type="ARBA" id="ARBA00022676"/>
    </source>
</evidence>
<keyword evidence="2" id="KW-0808">Transferase</keyword>
<dbReference type="EMBL" id="MN740583">
    <property type="protein sequence ID" value="QHU35140.1"/>
    <property type="molecule type" value="Genomic_DNA"/>
</dbReference>
<evidence type="ECO:0008006" key="4">
    <source>
        <dbReference type="Google" id="ProtNLM"/>
    </source>
</evidence>